<protein>
    <submittedName>
        <fullName evidence="3">Glycosyl hydrolases family 16</fullName>
    </submittedName>
</protein>
<dbReference type="STRING" id="1513793.SAMN06296036_1165"/>
<gene>
    <name evidence="3" type="ORF">SAMN06296036_1165</name>
</gene>
<evidence type="ECO:0000313" key="3">
    <source>
        <dbReference type="EMBL" id="SMF51667.1"/>
    </source>
</evidence>
<dbReference type="GO" id="GO:0004553">
    <property type="term" value="F:hydrolase activity, hydrolyzing O-glycosyl compounds"/>
    <property type="evidence" value="ECO:0007669"/>
    <property type="project" value="InterPro"/>
</dbReference>
<reference evidence="4" key="1">
    <citation type="submission" date="2017-04" db="EMBL/GenBank/DDBJ databases">
        <authorList>
            <person name="Varghese N."/>
            <person name="Submissions S."/>
        </authorList>
    </citation>
    <scope>NUCLEOTIDE SEQUENCE [LARGE SCALE GENOMIC DNA]</scope>
    <source>
        <strain evidence="4">RKEM611</strain>
    </source>
</reference>
<evidence type="ECO:0000256" key="1">
    <source>
        <dbReference type="ARBA" id="ARBA00006865"/>
    </source>
</evidence>
<feature type="domain" description="GH16" evidence="2">
    <location>
        <begin position="40"/>
        <end position="308"/>
    </location>
</feature>
<keyword evidence="3" id="KW-0378">Hydrolase</keyword>
<dbReference type="PROSITE" id="PS51762">
    <property type="entry name" value="GH16_2"/>
    <property type="match status" value="1"/>
</dbReference>
<evidence type="ECO:0000259" key="2">
    <source>
        <dbReference type="PROSITE" id="PS51762"/>
    </source>
</evidence>
<dbReference type="GO" id="GO:0005975">
    <property type="term" value="P:carbohydrate metabolic process"/>
    <property type="evidence" value="ECO:0007669"/>
    <property type="project" value="InterPro"/>
</dbReference>
<dbReference type="InterPro" id="IPR000757">
    <property type="entry name" value="Beta-glucanase-like"/>
</dbReference>
<dbReference type="PANTHER" id="PTHR10963:SF55">
    <property type="entry name" value="GLYCOSIDE HYDROLASE FAMILY 16 PROTEIN"/>
    <property type="match status" value="1"/>
</dbReference>
<comment type="similarity">
    <text evidence="1">Belongs to the glycosyl hydrolase 16 family.</text>
</comment>
<organism evidence="3 4">
    <name type="scientific">Pseudobacteriovorax antillogorgiicola</name>
    <dbReference type="NCBI Taxonomy" id="1513793"/>
    <lineage>
        <taxon>Bacteria</taxon>
        <taxon>Pseudomonadati</taxon>
        <taxon>Bdellovibrionota</taxon>
        <taxon>Oligoflexia</taxon>
        <taxon>Oligoflexales</taxon>
        <taxon>Pseudobacteriovoracaceae</taxon>
        <taxon>Pseudobacteriovorax</taxon>
    </lineage>
</organism>
<dbReference type="PANTHER" id="PTHR10963">
    <property type="entry name" value="GLYCOSYL HYDROLASE-RELATED"/>
    <property type="match status" value="1"/>
</dbReference>
<dbReference type="Gene3D" id="2.60.120.200">
    <property type="match status" value="1"/>
</dbReference>
<dbReference type="RefSeq" id="WP_159455495.1">
    <property type="nucleotide sequence ID" value="NZ_FWZT01000016.1"/>
</dbReference>
<dbReference type="Pfam" id="PF00722">
    <property type="entry name" value="Glyco_hydro_16"/>
    <property type="match status" value="1"/>
</dbReference>
<name>A0A1Y6C8N6_9BACT</name>
<dbReference type="InterPro" id="IPR013320">
    <property type="entry name" value="ConA-like_dom_sf"/>
</dbReference>
<dbReference type="PROSITE" id="PS51257">
    <property type="entry name" value="PROKAR_LIPOPROTEIN"/>
    <property type="match status" value="1"/>
</dbReference>
<keyword evidence="4" id="KW-1185">Reference proteome</keyword>
<proteinExistence type="inferred from homology"/>
<dbReference type="AlphaFoldDB" id="A0A1Y6C8N6"/>
<dbReference type="SUPFAM" id="SSF49899">
    <property type="entry name" value="Concanavalin A-like lectins/glucanases"/>
    <property type="match status" value="1"/>
</dbReference>
<sequence length="308" mass="35305">MANRLWRLGNAGVLALGIIGAGGCGFESSSGLQQLQGLPAAYPGYTGQYQGFTLKVDDRFDYFNGGLWTRGDGAFGETKCRFQQQGAQVRDGELQLLVRPEFVPASYSNDQNRIIGAYNYSCGEVRSRSEYLYGRFEVRMRNPVPQRASGYISSLFTYRNREEENYRWREIDIEMEGIRPNKFQSNLILGEGTYDWSATRLWGAYEQVQWIGATSQWKVYAMEWTPASIKWFVDGRLMRTLSRSDVNQKQASLPPHQRISIPELPGQVMMNFWIPNDLIAPVFGGVTTGNQYPIVVRYDWFRYYAYTP</sequence>
<accession>A0A1Y6C8N6</accession>
<evidence type="ECO:0000313" key="4">
    <source>
        <dbReference type="Proteomes" id="UP000192907"/>
    </source>
</evidence>
<dbReference type="Proteomes" id="UP000192907">
    <property type="component" value="Unassembled WGS sequence"/>
</dbReference>
<dbReference type="EMBL" id="FWZT01000016">
    <property type="protein sequence ID" value="SMF51667.1"/>
    <property type="molecule type" value="Genomic_DNA"/>
</dbReference>
<dbReference type="InterPro" id="IPR050546">
    <property type="entry name" value="Glycosyl_Hydrlase_16"/>
</dbReference>